<evidence type="ECO:0000256" key="1">
    <source>
        <dbReference type="ARBA" id="ARBA00004389"/>
    </source>
</evidence>
<comment type="caution">
    <text evidence="14">The sequence shown here is derived from an EMBL/GenBank/DDBJ whole genome shotgun (WGS) entry which is preliminary data.</text>
</comment>
<dbReference type="GO" id="GO:0004581">
    <property type="term" value="F:dolichyl-phosphate beta-glucosyltransferase activity"/>
    <property type="evidence" value="ECO:0007669"/>
    <property type="project" value="UniProtKB-EC"/>
</dbReference>
<dbReference type="InterPro" id="IPR029044">
    <property type="entry name" value="Nucleotide-diphossugar_trans"/>
</dbReference>
<evidence type="ECO:0000259" key="13">
    <source>
        <dbReference type="Pfam" id="PF00535"/>
    </source>
</evidence>
<keyword evidence="11" id="KW-0472">Membrane</keyword>
<dbReference type="InterPro" id="IPR001173">
    <property type="entry name" value="Glyco_trans_2-like"/>
</dbReference>
<dbReference type="AlphaFoldDB" id="A0A1G2CCX5"/>
<gene>
    <name evidence="14" type="ORF">A2945_04705</name>
</gene>
<comment type="pathway">
    <text evidence="2">Protein modification; protein glycosylation.</text>
</comment>
<feature type="domain" description="Glycosyltransferase 2-like" evidence="13">
    <location>
        <begin position="7"/>
        <end position="176"/>
    </location>
</feature>
<evidence type="ECO:0000256" key="9">
    <source>
        <dbReference type="ARBA" id="ARBA00022968"/>
    </source>
</evidence>
<dbReference type="STRING" id="1798650.A2945_04705"/>
<keyword evidence="5" id="KW-0328">Glycosyltransferase</keyword>
<dbReference type="InterPro" id="IPR035518">
    <property type="entry name" value="DPG_synthase"/>
</dbReference>
<keyword evidence="9" id="KW-0735">Signal-anchor</keyword>
<dbReference type="EC" id="2.4.1.117" evidence="4"/>
<dbReference type="Pfam" id="PF00535">
    <property type="entry name" value="Glycos_transf_2"/>
    <property type="match status" value="1"/>
</dbReference>
<evidence type="ECO:0000256" key="3">
    <source>
        <dbReference type="ARBA" id="ARBA00006739"/>
    </source>
</evidence>
<name>A0A1G2CCX5_9BACT</name>
<dbReference type="Gene3D" id="3.90.550.10">
    <property type="entry name" value="Spore Coat Polysaccharide Biosynthesis Protein SpsA, Chain A"/>
    <property type="match status" value="1"/>
</dbReference>
<evidence type="ECO:0000256" key="11">
    <source>
        <dbReference type="ARBA" id="ARBA00023136"/>
    </source>
</evidence>
<organism evidence="14 15">
    <name type="scientific">Candidatus Liptonbacteria bacterium RIFCSPLOWO2_01_FULL_52_25</name>
    <dbReference type="NCBI Taxonomy" id="1798650"/>
    <lineage>
        <taxon>Bacteria</taxon>
        <taxon>Candidatus Liptoniibacteriota</taxon>
    </lineage>
</organism>
<comment type="catalytic activity">
    <reaction evidence="12">
        <text>a di-trans,poly-cis-dolichyl phosphate + UDP-alpha-D-glucose = a di-trans,poly-cis-dolichyl beta-D-glucosyl phosphate + UDP</text>
        <dbReference type="Rhea" id="RHEA:15401"/>
        <dbReference type="Rhea" id="RHEA-COMP:19498"/>
        <dbReference type="Rhea" id="RHEA-COMP:19502"/>
        <dbReference type="ChEBI" id="CHEBI:57525"/>
        <dbReference type="ChEBI" id="CHEBI:57683"/>
        <dbReference type="ChEBI" id="CHEBI:58223"/>
        <dbReference type="ChEBI" id="CHEBI:58885"/>
        <dbReference type="EC" id="2.4.1.117"/>
    </reaction>
    <physiologicalReaction direction="left-to-right" evidence="12">
        <dbReference type="Rhea" id="RHEA:15402"/>
    </physiologicalReaction>
</comment>
<evidence type="ECO:0000313" key="15">
    <source>
        <dbReference type="Proteomes" id="UP000178880"/>
    </source>
</evidence>
<keyword evidence="6" id="KW-0808">Transferase</keyword>
<proteinExistence type="inferred from homology"/>
<keyword evidence="8" id="KW-0256">Endoplasmic reticulum</keyword>
<dbReference type="CDD" id="cd04188">
    <property type="entry name" value="DPG_synthase"/>
    <property type="match status" value="1"/>
</dbReference>
<comment type="subcellular location">
    <subcellularLocation>
        <location evidence="1">Endoplasmic reticulum membrane</location>
        <topology evidence="1">Single-pass membrane protein</topology>
    </subcellularLocation>
</comment>
<dbReference type="PANTHER" id="PTHR10859:SF91">
    <property type="entry name" value="DOLICHYL-PHOSPHATE BETA-GLUCOSYLTRANSFERASE"/>
    <property type="match status" value="1"/>
</dbReference>
<dbReference type="SUPFAM" id="SSF53448">
    <property type="entry name" value="Nucleotide-diphospho-sugar transferases"/>
    <property type="match status" value="1"/>
</dbReference>
<evidence type="ECO:0000256" key="12">
    <source>
        <dbReference type="ARBA" id="ARBA00045097"/>
    </source>
</evidence>
<reference evidence="14 15" key="1">
    <citation type="journal article" date="2016" name="Nat. Commun.">
        <title>Thousands of microbial genomes shed light on interconnected biogeochemical processes in an aquifer system.</title>
        <authorList>
            <person name="Anantharaman K."/>
            <person name="Brown C.T."/>
            <person name="Hug L.A."/>
            <person name="Sharon I."/>
            <person name="Castelle C.J."/>
            <person name="Probst A.J."/>
            <person name="Thomas B.C."/>
            <person name="Singh A."/>
            <person name="Wilkins M.J."/>
            <person name="Karaoz U."/>
            <person name="Brodie E.L."/>
            <person name="Williams K.H."/>
            <person name="Hubbard S.S."/>
            <person name="Banfield J.F."/>
        </authorList>
    </citation>
    <scope>NUCLEOTIDE SEQUENCE [LARGE SCALE GENOMIC DNA]</scope>
</reference>
<evidence type="ECO:0000256" key="7">
    <source>
        <dbReference type="ARBA" id="ARBA00022692"/>
    </source>
</evidence>
<dbReference type="GO" id="GO:0006487">
    <property type="term" value="P:protein N-linked glycosylation"/>
    <property type="evidence" value="ECO:0007669"/>
    <property type="project" value="TreeGrafter"/>
</dbReference>
<evidence type="ECO:0000256" key="10">
    <source>
        <dbReference type="ARBA" id="ARBA00022989"/>
    </source>
</evidence>
<protein>
    <recommendedName>
        <fullName evidence="4">dolichyl-phosphate beta-glucosyltransferase</fullName>
        <ecNumber evidence="4">2.4.1.117</ecNumber>
    </recommendedName>
</protein>
<dbReference type="Proteomes" id="UP000178880">
    <property type="component" value="Unassembled WGS sequence"/>
</dbReference>
<evidence type="ECO:0000313" key="14">
    <source>
        <dbReference type="EMBL" id="OGY99243.1"/>
    </source>
</evidence>
<evidence type="ECO:0000256" key="6">
    <source>
        <dbReference type="ARBA" id="ARBA00022679"/>
    </source>
</evidence>
<keyword evidence="10" id="KW-1133">Transmembrane helix</keyword>
<accession>A0A1G2CCX5</accession>
<dbReference type="PANTHER" id="PTHR10859">
    <property type="entry name" value="GLYCOSYL TRANSFERASE"/>
    <property type="match status" value="1"/>
</dbReference>
<comment type="similarity">
    <text evidence="3">Belongs to the glycosyltransferase 2 family.</text>
</comment>
<dbReference type="EMBL" id="MHLA01000017">
    <property type="protein sequence ID" value="OGY99243.1"/>
    <property type="molecule type" value="Genomic_DNA"/>
</dbReference>
<keyword evidence="7" id="KW-0812">Transmembrane</keyword>
<evidence type="ECO:0000256" key="2">
    <source>
        <dbReference type="ARBA" id="ARBA00004922"/>
    </source>
</evidence>
<evidence type="ECO:0000256" key="4">
    <source>
        <dbReference type="ARBA" id="ARBA00012583"/>
    </source>
</evidence>
<sequence>MAQPYLSVIIPAYNESKRIPLTLIDIDKRLSREAYSYEILVVNDGSKDNTAEVVRGMEKMVRNLKLVDNAENKGKGGVVRQGMLTAKGQYRLFTDADNATSIDHFNAMTPHFKAGYDVVIGSRAVKGSTMDPGQPLYRQIPGKMSNLLIQLVVLPGLWDTQCGFKAFTAEAAEKVFQTSRVTGWGFDIEILALAMRMGYRIKEIPVHWVNDIHSIVGASAYLKTLIELCKIRWWLWTNKYQVSSIRYQKPYSKNHDT</sequence>
<evidence type="ECO:0000256" key="8">
    <source>
        <dbReference type="ARBA" id="ARBA00022824"/>
    </source>
</evidence>
<evidence type="ECO:0000256" key="5">
    <source>
        <dbReference type="ARBA" id="ARBA00022676"/>
    </source>
</evidence>